<evidence type="ECO:0000313" key="5">
    <source>
        <dbReference type="Proteomes" id="UP000182259"/>
    </source>
</evidence>
<feature type="signal peptide" evidence="2">
    <location>
        <begin position="1"/>
        <end position="19"/>
    </location>
</feature>
<evidence type="ECO:0000256" key="1">
    <source>
        <dbReference type="ARBA" id="ARBA00010579"/>
    </source>
</evidence>
<keyword evidence="6" id="KW-1185">Reference proteome</keyword>
<proteinExistence type="inferred from homology"/>
<keyword evidence="2" id="KW-0732">Signal</keyword>
<dbReference type="EMBL" id="LT635756">
    <property type="protein sequence ID" value="SGZ46588.1"/>
    <property type="molecule type" value="Genomic_DNA"/>
</dbReference>
<dbReference type="STRING" id="45354.A0A1L0B734"/>
<reference evidence="5" key="2">
    <citation type="submission" date="2016-10" db="EMBL/GenBank/DDBJ databases">
        <authorList>
            <person name="Geijer C."/>
            <person name="Jareborg N."/>
            <person name="Dainat J."/>
        </authorList>
    </citation>
    <scope>NUCLEOTIDE SEQUENCE [LARGE SCALE GENOMIC DNA]</scope>
    <source>
        <strain evidence="5">PYCC 4715</strain>
    </source>
</reference>
<organism evidence="3 6">
    <name type="scientific">Sungouiella intermedia</name>
    <dbReference type="NCBI Taxonomy" id="45354"/>
    <lineage>
        <taxon>Eukaryota</taxon>
        <taxon>Fungi</taxon>
        <taxon>Dikarya</taxon>
        <taxon>Ascomycota</taxon>
        <taxon>Saccharomycotina</taxon>
        <taxon>Pichiomycetes</taxon>
        <taxon>Metschnikowiaceae</taxon>
        <taxon>Sungouiella</taxon>
    </lineage>
</organism>
<dbReference type="InterPro" id="IPR005556">
    <property type="entry name" value="SUN"/>
</dbReference>
<comment type="similarity">
    <text evidence="1">Belongs to the SUN family.</text>
</comment>
<evidence type="ECO:0000313" key="6">
    <source>
        <dbReference type="Proteomes" id="UP000182334"/>
    </source>
</evidence>
<dbReference type="Pfam" id="PF03856">
    <property type="entry name" value="SUN"/>
    <property type="match status" value="1"/>
</dbReference>
<feature type="chain" id="PRO_5011896722" evidence="2">
    <location>
        <begin position="20"/>
        <end position="282"/>
    </location>
</feature>
<name>A0A1L0B734_9ASCO</name>
<dbReference type="InterPro" id="IPR053088">
    <property type="entry name" value="Beta-glucosidase/SUN-like"/>
</dbReference>
<reference evidence="3 6" key="1">
    <citation type="submission" date="2016-10" db="EMBL/GenBank/DDBJ databases">
        <authorList>
            <person name="de Groot N.N."/>
        </authorList>
    </citation>
    <scope>NUCLEOTIDE SEQUENCE [LARGE SCALE GENOMIC DNA]</scope>
    <source>
        <strain evidence="3 6">CBS 141442</strain>
        <strain evidence="4">PYCC 4715</strain>
    </source>
</reference>
<dbReference type="PANTHER" id="PTHR31654:SF0">
    <property type="entry name" value="SECRETED BETA-GLUCOSIDASE ADG3-RELATED"/>
    <property type="match status" value="1"/>
</dbReference>
<dbReference type="EMBL" id="LT635764">
    <property type="protein sequence ID" value="SGZ50451.1"/>
    <property type="molecule type" value="Genomic_DNA"/>
</dbReference>
<accession>A0A1L0B734</accession>
<evidence type="ECO:0000313" key="4">
    <source>
        <dbReference type="EMBL" id="SGZ50451.1"/>
    </source>
</evidence>
<dbReference type="PANTHER" id="PTHR31654">
    <property type="entry name" value="SECRETED BETA-GLUCOSIDASE ADG3-RELATED"/>
    <property type="match status" value="1"/>
</dbReference>
<gene>
    <name evidence="4" type="ORF">SAMEA4029009_CIC11G00000003289</name>
    <name evidence="3" type="ORF">SAMEA4029010_CIC11G00000004099</name>
</gene>
<protein>
    <submittedName>
        <fullName evidence="4">CIC11C00000003289</fullName>
    </submittedName>
    <submittedName>
        <fullName evidence="3">CIC11C00000004099</fullName>
    </submittedName>
</protein>
<evidence type="ECO:0000313" key="3">
    <source>
        <dbReference type="EMBL" id="SGZ46588.1"/>
    </source>
</evidence>
<dbReference type="Proteomes" id="UP000182259">
    <property type="component" value="Chromosome I"/>
</dbReference>
<evidence type="ECO:0000256" key="2">
    <source>
        <dbReference type="SAM" id="SignalP"/>
    </source>
</evidence>
<dbReference type="Proteomes" id="UP000182334">
    <property type="component" value="Chromosome I"/>
</dbReference>
<dbReference type="AlphaFoldDB" id="A0A1L0B734"/>
<sequence>MYFAPIICLALAAAAPTKRSNTCDFPSDKGLVSITPKSLNAGWAMSPDAKCTAGMYCPYACPPGQLMNQWDKSATSYTYPQSQNGGLYCNDDGSVSAPFDRDYCVDGTGTVKVDNKASKNVAFCQTVLPGDEAMLIPTNVDGGNSQTLAVPDENYWASTSAHYYINSLGISTDDACTWGSSNKAIGNWAPYVAGANMDSNGDTFVKIGWNPKYIESFSDLPSFGIRITCDDGDCDGLKCEIDPSSNGLNEVNSDNVSKGDGASYCVVTAKNKATAKIEVFSV</sequence>
<dbReference type="OrthoDB" id="5554151at2759"/>